<dbReference type="Proteomes" id="UP000024547">
    <property type="component" value="Unassembled WGS sequence"/>
</dbReference>
<keyword evidence="2" id="KW-1185">Reference proteome</keyword>
<dbReference type="RefSeq" id="WP_035555182.1">
    <property type="nucleotide sequence ID" value="NZ_CAMYIB010000016.1"/>
</dbReference>
<dbReference type="PATRIC" id="fig|1280948.3.peg.3344"/>
<accession>A0A059DWC1</accession>
<gene>
    <name evidence="1" type="ORF">HY36_11120</name>
</gene>
<dbReference type="InterPro" id="IPR007729">
    <property type="entry name" value="DGOK"/>
</dbReference>
<evidence type="ECO:0008006" key="3">
    <source>
        <dbReference type="Google" id="ProtNLM"/>
    </source>
</evidence>
<name>A0A059DWC1_9PROT</name>
<dbReference type="GO" id="GO:0034194">
    <property type="term" value="P:D-galactonate catabolic process"/>
    <property type="evidence" value="ECO:0007669"/>
    <property type="project" value="InterPro"/>
</dbReference>
<reference evidence="1 2" key="1">
    <citation type="journal article" date="2014" name="Antonie Van Leeuwenhoek">
        <title>Hyphomonas beringensis sp. nov. and Hyphomonas chukchiensis sp. nov., isolated from surface seawater of the Bering Sea and Chukchi Sea.</title>
        <authorList>
            <person name="Li C."/>
            <person name="Lai Q."/>
            <person name="Li G."/>
            <person name="Dong C."/>
            <person name="Wang J."/>
            <person name="Liao Y."/>
            <person name="Shao Z."/>
        </authorList>
    </citation>
    <scope>NUCLEOTIDE SEQUENCE [LARGE SCALE GENOMIC DNA]</scope>
    <source>
        <strain evidence="1 2">22II1-22F38</strain>
    </source>
</reference>
<dbReference type="GO" id="GO:0008671">
    <property type="term" value="F:2-dehydro-3-deoxygalactonokinase activity"/>
    <property type="evidence" value="ECO:0007669"/>
    <property type="project" value="InterPro"/>
</dbReference>
<dbReference type="Gene3D" id="3.30.420.310">
    <property type="entry name" value="2-keto-3-deoxy-galactonokinase, C-terminal domain"/>
    <property type="match status" value="1"/>
</dbReference>
<sequence length="293" mass="31825">MSSPSLIGVFVDGNRAHAWSYDDVGEVQAYIAVEAHLTNDALDNVCHLKRALGDWLIAQSQESKMVVCGAMGGRVSTSTPRVPFVLDDIRRHLVSNMDVLLVPSLIQSNPPGYAEGLESLLFGIEQSNGLICAPLAITAHFTLEAGRVTDVSSEPTADYLSALLRKEREQTERLPPQLFSERVFVDWVERSLNTDNTVSTLAASAAIRTGQLAPEHFECALNALLIGADIAAHYDPGDDVILIADETRLEMYGLALDAFGADVLEYSAKDCMSDALWEIAEIADLLSNESIHP</sequence>
<dbReference type="AlphaFoldDB" id="A0A059DWC1"/>
<evidence type="ECO:0000313" key="1">
    <source>
        <dbReference type="EMBL" id="KCZ58050.1"/>
    </source>
</evidence>
<dbReference type="Pfam" id="PF05035">
    <property type="entry name" value="DGOK"/>
    <property type="match status" value="1"/>
</dbReference>
<proteinExistence type="predicted"/>
<dbReference type="eggNOG" id="COG3734">
    <property type="taxonomic scope" value="Bacteria"/>
</dbReference>
<comment type="caution">
    <text evidence="1">The sequence shown here is derived from an EMBL/GenBank/DDBJ whole genome shotgun (WGS) entry which is preliminary data.</text>
</comment>
<organism evidence="1 2">
    <name type="scientific">Hyphomonas atlantica</name>
    <dbReference type="NCBI Taxonomy" id="1280948"/>
    <lineage>
        <taxon>Bacteria</taxon>
        <taxon>Pseudomonadati</taxon>
        <taxon>Pseudomonadota</taxon>
        <taxon>Alphaproteobacteria</taxon>
        <taxon>Hyphomonadales</taxon>
        <taxon>Hyphomonadaceae</taxon>
        <taxon>Hyphomonas</taxon>
    </lineage>
</organism>
<dbReference type="InterPro" id="IPR042257">
    <property type="entry name" value="DGOK_C"/>
</dbReference>
<evidence type="ECO:0000313" key="2">
    <source>
        <dbReference type="Proteomes" id="UP000024547"/>
    </source>
</evidence>
<dbReference type="STRING" id="1280948.HY36_11120"/>
<protein>
    <recommendedName>
        <fullName evidence="3">2-dehydro-3-deoxygalactonokinase</fullName>
    </recommendedName>
</protein>
<dbReference type="EMBL" id="AWFH01000062">
    <property type="protein sequence ID" value="KCZ58050.1"/>
    <property type="molecule type" value="Genomic_DNA"/>
</dbReference>